<dbReference type="InterPro" id="IPR050639">
    <property type="entry name" value="SSR_resolvase"/>
</dbReference>
<reference evidence="2 3" key="1">
    <citation type="submission" date="2019-06" db="EMBL/GenBank/DDBJ databases">
        <title>Genomic Encyclopedia of Type Strains, Phase IV (KMG-V): Genome sequencing to study the core and pangenomes of soil and plant-associated prokaryotes.</title>
        <authorList>
            <person name="Whitman W."/>
        </authorList>
    </citation>
    <scope>NUCLEOTIDE SEQUENCE [LARGE SCALE GENOMIC DNA]</scope>
    <source>
        <strain evidence="2 3">BR 11140</strain>
    </source>
</reference>
<dbReference type="InterPro" id="IPR025827">
    <property type="entry name" value="Zn_ribbon_recom_dom"/>
</dbReference>
<protein>
    <submittedName>
        <fullName evidence="2">Excisionase family DNA binding protein</fullName>
    </submittedName>
</protein>
<name>A0A560HJ01_9PROT</name>
<sequence length="430" mass="47563">MFGRTGSRVSVQDGRKRVVRGFRRAQSEWEVLIPEHHEGYISWAEFGRNQALIADNANGKGLMARGSVRRGDALLAGLLRCGHCGRRLHVSYSGTGGYCVRYNCRGAHINHGSERCISFGGLRVDGAIATEVLRFLAPLGIEAALQAIEAREAEGSEARRQTELALTQARYEAELARRQYDAVDPGNRLVAAELERRWNDRLVEVHRLEERMGAFDANPRTSFKAQDRARLMALGADIHTLWHHAVATAETRKRILRTVIIEIVARVAADTIHLTIHWQGGDHTSLTVPKNQTGKHRWRTDADTGDLIRALARQQPDGGIAAILNRAGKRTGKGNSWTEARVRSFRSAHGVAVYREGEIAERGEVTLEEAATRLQVSKMTVLRLIAGGTIQANQACKGAPWAIPEAQLSGLNPACRPVTENLDQKTFDFQ</sequence>
<proteinExistence type="predicted"/>
<dbReference type="GO" id="GO:0000150">
    <property type="term" value="F:DNA strand exchange activity"/>
    <property type="evidence" value="ECO:0007669"/>
    <property type="project" value="TreeGrafter"/>
</dbReference>
<comment type="caution">
    <text evidence="2">The sequence shown here is derived from an EMBL/GenBank/DDBJ whole genome shotgun (WGS) entry which is preliminary data.</text>
</comment>
<evidence type="ECO:0000313" key="3">
    <source>
        <dbReference type="Proteomes" id="UP000318050"/>
    </source>
</evidence>
<dbReference type="PANTHER" id="PTHR30461:SF23">
    <property type="entry name" value="DNA RECOMBINASE-RELATED"/>
    <property type="match status" value="1"/>
</dbReference>
<evidence type="ECO:0000313" key="2">
    <source>
        <dbReference type="EMBL" id="TWB46457.1"/>
    </source>
</evidence>
<feature type="domain" description="Recombinase zinc beta ribbon" evidence="1">
    <location>
        <begin position="74"/>
        <end position="118"/>
    </location>
</feature>
<dbReference type="EMBL" id="VITT01000052">
    <property type="protein sequence ID" value="TWB46457.1"/>
    <property type="molecule type" value="Genomic_DNA"/>
</dbReference>
<dbReference type="Gene3D" id="3.90.1750.20">
    <property type="entry name" value="Putative Large Serine Recombinase, Chain B, Domain 2"/>
    <property type="match status" value="1"/>
</dbReference>
<dbReference type="AlphaFoldDB" id="A0A560HJ01"/>
<accession>A0A560HJ01</accession>
<dbReference type="Pfam" id="PF13408">
    <property type="entry name" value="Zn_ribbon_recom"/>
    <property type="match status" value="1"/>
</dbReference>
<evidence type="ECO:0000259" key="1">
    <source>
        <dbReference type="Pfam" id="PF13408"/>
    </source>
</evidence>
<dbReference type="InterPro" id="IPR038109">
    <property type="entry name" value="DNA_bind_recomb_sf"/>
</dbReference>
<dbReference type="Proteomes" id="UP000318050">
    <property type="component" value="Unassembled WGS sequence"/>
</dbReference>
<dbReference type="PANTHER" id="PTHR30461">
    <property type="entry name" value="DNA-INVERTASE FROM LAMBDOID PROPHAGE"/>
    <property type="match status" value="1"/>
</dbReference>
<organism evidence="2 3">
    <name type="scientific">Nitrospirillum amazonense</name>
    <dbReference type="NCBI Taxonomy" id="28077"/>
    <lineage>
        <taxon>Bacteria</taxon>
        <taxon>Pseudomonadati</taxon>
        <taxon>Pseudomonadota</taxon>
        <taxon>Alphaproteobacteria</taxon>
        <taxon>Rhodospirillales</taxon>
        <taxon>Azospirillaceae</taxon>
        <taxon>Nitrospirillum</taxon>
    </lineage>
</organism>
<gene>
    <name evidence="2" type="ORF">FBZ92_1526</name>
</gene>